<organism evidence="2">
    <name type="scientific">bioreactor metagenome</name>
    <dbReference type="NCBI Taxonomy" id="1076179"/>
    <lineage>
        <taxon>unclassified sequences</taxon>
        <taxon>metagenomes</taxon>
        <taxon>ecological metagenomes</taxon>
    </lineage>
</organism>
<feature type="region of interest" description="Disordered" evidence="1">
    <location>
        <begin position="1"/>
        <end position="20"/>
    </location>
</feature>
<accession>A0A644WVW5</accession>
<protein>
    <submittedName>
        <fullName evidence="2">Uncharacterized protein</fullName>
    </submittedName>
</protein>
<name>A0A644WVW5_9ZZZZ</name>
<dbReference type="EMBL" id="VSSQ01001207">
    <property type="protein sequence ID" value="MPM06194.1"/>
    <property type="molecule type" value="Genomic_DNA"/>
</dbReference>
<evidence type="ECO:0000313" key="2">
    <source>
        <dbReference type="EMBL" id="MPM06194.1"/>
    </source>
</evidence>
<gene>
    <name evidence="2" type="ORF">SDC9_52490</name>
</gene>
<comment type="caution">
    <text evidence="2">The sequence shown here is derived from an EMBL/GenBank/DDBJ whole genome shotgun (WGS) entry which is preliminary data.</text>
</comment>
<sequence length="87" mass="8907">MLRALAVSGQDEGPAPVPGGHVGVEGGFHVRIGRVEGLPFGAVFRGVQDGQVRLAVVRGVQACGGRKDSGLSRHDALDLAVGGFSFK</sequence>
<proteinExistence type="predicted"/>
<dbReference type="AlphaFoldDB" id="A0A644WVW5"/>
<reference evidence="2" key="1">
    <citation type="submission" date="2019-08" db="EMBL/GenBank/DDBJ databases">
        <authorList>
            <person name="Kucharzyk K."/>
            <person name="Murdoch R.W."/>
            <person name="Higgins S."/>
            <person name="Loffler F."/>
        </authorList>
    </citation>
    <scope>NUCLEOTIDE SEQUENCE</scope>
</reference>
<evidence type="ECO:0000256" key="1">
    <source>
        <dbReference type="SAM" id="MobiDB-lite"/>
    </source>
</evidence>